<dbReference type="InterPro" id="IPR001328">
    <property type="entry name" value="Pept_tRNA_hydro"/>
</dbReference>
<dbReference type="AlphaFoldDB" id="A0A1F8BEH0"/>
<evidence type="ECO:0000256" key="1">
    <source>
        <dbReference type="ARBA" id="ARBA00013260"/>
    </source>
</evidence>
<proteinExistence type="inferred from homology"/>
<protein>
    <recommendedName>
        <fullName evidence="6 7">Peptidyl-tRNA hydrolase</fullName>
        <ecNumber evidence="1 7">3.1.1.29</ecNumber>
    </recommendedName>
</protein>
<dbReference type="InterPro" id="IPR036416">
    <property type="entry name" value="Pept_tRNA_hydro_sf"/>
</dbReference>
<dbReference type="CDD" id="cd00462">
    <property type="entry name" value="PTH"/>
    <property type="match status" value="1"/>
</dbReference>
<dbReference type="GO" id="GO:0000049">
    <property type="term" value="F:tRNA binding"/>
    <property type="evidence" value="ECO:0007669"/>
    <property type="project" value="UniProtKB-KW"/>
</dbReference>
<dbReference type="Proteomes" id="UP000177082">
    <property type="component" value="Unassembled WGS sequence"/>
</dbReference>
<organism evidence="9 10">
    <name type="scientific">Candidatus Woesebacteria bacterium RIFCSPLOWO2_01_FULL_39_21</name>
    <dbReference type="NCBI Taxonomy" id="1802519"/>
    <lineage>
        <taxon>Bacteria</taxon>
        <taxon>Candidatus Woeseibacteriota</taxon>
    </lineage>
</organism>
<sequence>MTKLLVGLGNPGQKYSNTRHNVGFMVVDKLANIWNLSWKMDKKSQTLKTLKVTKDSENILLAKPQTFMNESGKTIRKLVNNLYVIHDDLDIKLGNYKIQFGKGPKDHKGLISIYDKLGSRDFWHVRVGVDNRALDNRISGEEYVLQDFTQKELEVISQVIDKIVRELYGSFLPS</sequence>
<evidence type="ECO:0000256" key="3">
    <source>
        <dbReference type="ARBA" id="ARBA00022801"/>
    </source>
</evidence>
<evidence type="ECO:0000256" key="7">
    <source>
        <dbReference type="RuleBase" id="RU000673"/>
    </source>
</evidence>
<dbReference type="PANTHER" id="PTHR17224:SF1">
    <property type="entry name" value="PEPTIDYL-TRNA HYDROLASE"/>
    <property type="match status" value="1"/>
</dbReference>
<dbReference type="NCBIfam" id="TIGR00447">
    <property type="entry name" value="pth"/>
    <property type="match status" value="1"/>
</dbReference>
<dbReference type="PROSITE" id="PS01195">
    <property type="entry name" value="PEPT_TRNA_HYDROL_1"/>
    <property type="match status" value="1"/>
</dbReference>
<evidence type="ECO:0000256" key="8">
    <source>
        <dbReference type="RuleBase" id="RU004320"/>
    </source>
</evidence>
<comment type="catalytic activity">
    <reaction evidence="7">
        <text>an N-acyl-L-alpha-aminoacyl-tRNA + H2O = an N-acyl-L-amino acid + a tRNA + H(+)</text>
        <dbReference type="Rhea" id="RHEA:54448"/>
        <dbReference type="Rhea" id="RHEA-COMP:10123"/>
        <dbReference type="Rhea" id="RHEA-COMP:13883"/>
        <dbReference type="ChEBI" id="CHEBI:15377"/>
        <dbReference type="ChEBI" id="CHEBI:15378"/>
        <dbReference type="ChEBI" id="CHEBI:59874"/>
        <dbReference type="ChEBI" id="CHEBI:78442"/>
        <dbReference type="ChEBI" id="CHEBI:138191"/>
        <dbReference type="EC" id="3.1.1.29"/>
    </reaction>
</comment>
<keyword evidence="3 7" id="KW-0378">Hydrolase</keyword>
<accession>A0A1F8BEH0</accession>
<dbReference type="Pfam" id="PF01195">
    <property type="entry name" value="Pept_tRNA_hydro"/>
    <property type="match status" value="1"/>
</dbReference>
<evidence type="ECO:0000256" key="2">
    <source>
        <dbReference type="ARBA" id="ARBA00022555"/>
    </source>
</evidence>
<comment type="caution">
    <text evidence="9">The sequence shown here is derived from an EMBL/GenBank/DDBJ whole genome shotgun (WGS) entry which is preliminary data.</text>
</comment>
<dbReference type="EC" id="3.1.1.29" evidence="1 7"/>
<keyword evidence="4" id="KW-0694">RNA-binding</keyword>
<evidence type="ECO:0000256" key="6">
    <source>
        <dbReference type="ARBA" id="ARBA00050038"/>
    </source>
</evidence>
<keyword evidence="2" id="KW-0820">tRNA-binding</keyword>
<dbReference type="InterPro" id="IPR018171">
    <property type="entry name" value="Pept_tRNA_hydro_CS"/>
</dbReference>
<evidence type="ECO:0000313" key="10">
    <source>
        <dbReference type="Proteomes" id="UP000177082"/>
    </source>
</evidence>
<dbReference type="GO" id="GO:0004045">
    <property type="term" value="F:peptidyl-tRNA hydrolase activity"/>
    <property type="evidence" value="ECO:0007669"/>
    <property type="project" value="UniProtKB-EC"/>
</dbReference>
<reference evidence="9 10" key="1">
    <citation type="journal article" date="2016" name="Nat. Commun.">
        <title>Thousands of microbial genomes shed light on interconnected biogeochemical processes in an aquifer system.</title>
        <authorList>
            <person name="Anantharaman K."/>
            <person name="Brown C.T."/>
            <person name="Hug L.A."/>
            <person name="Sharon I."/>
            <person name="Castelle C.J."/>
            <person name="Probst A.J."/>
            <person name="Thomas B.C."/>
            <person name="Singh A."/>
            <person name="Wilkins M.J."/>
            <person name="Karaoz U."/>
            <person name="Brodie E.L."/>
            <person name="Williams K.H."/>
            <person name="Hubbard S.S."/>
            <person name="Banfield J.F."/>
        </authorList>
    </citation>
    <scope>NUCLEOTIDE SEQUENCE [LARGE SCALE GENOMIC DNA]</scope>
</reference>
<evidence type="ECO:0000256" key="4">
    <source>
        <dbReference type="ARBA" id="ARBA00022884"/>
    </source>
</evidence>
<evidence type="ECO:0000313" key="9">
    <source>
        <dbReference type="EMBL" id="OGM62467.1"/>
    </source>
</evidence>
<dbReference type="PANTHER" id="PTHR17224">
    <property type="entry name" value="PEPTIDYL-TRNA HYDROLASE"/>
    <property type="match status" value="1"/>
</dbReference>
<name>A0A1F8BEH0_9BACT</name>
<dbReference type="STRING" id="1802519.A2961_02440"/>
<gene>
    <name evidence="9" type="ORF">A2961_02440</name>
</gene>
<evidence type="ECO:0000256" key="5">
    <source>
        <dbReference type="ARBA" id="ARBA00038063"/>
    </source>
</evidence>
<dbReference type="EMBL" id="MGHF01000025">
    <property type="protein sequence ID" value="OGM62467.1"/>
    <property type="molecule type" value="Genomic_DNA"/>
</dbReference>
<comment type="similarity">
    <text evidence="5 8">Belongs to the PTH family.</text>
</comment>
<dbReference type="SUPFAM" id="SSF53178">
    <property type="entry name" value="Peptidyl-tRNA hydrolase-like"/>
    <property type="match status" value="1"/>
</dbReference>
<dbReference type="Gene3D" id="3.40.50.1470">
    <property type="entry name" value="Peptidyl-tRNA hydrolase"/>
    <property type="match status" value="1"/>
</dbReference>